<dbReference type="Proteomes" id="UP000576152">
    <property type="component" value="Unassembled WGS sequence"/>
</dbReference>
<feature type="chain" id="PRO_5045202796" evidence="1">
    <location>
        <begin position="23"/>
        <end position="178"/>
    </location>
</feature>
<dbReference type="RefSeq" id="WP_183475310.1">
    <property type="nucleotide sequence ID" value="NZ_JACIBX010000022.1"/>
</dbReference>
<evidence type="ECO:0000313" key="2">
    <source>
        <dbReference type="EMBL" id="MBB3713844.1"/>
    </source>
</evidence>
<reference evidence="2 3" key="1">
    <citation type="submission" date="2020-08" db="EMBL/GenBank/DDBJ databases">
        <title>Genomic Encyclopedia of Type Strains, Phase III (KMG-III): the genomes of soil and plant-associated and newly described type strains.</title>
        <authorList>
            <person name="Whitman W."/>
        </authorList>
    </citation>
    <scope>NUCLEOTIDE SEQUENCE [LARGE SCALE GENOMIC DNA]</scope>
    <source>
        <strain evidence="2 3">CECT 8572</strain>
    </source>
</reference>
<evidence type="ECO:0000313" key="3">
    <source>
        <dbReference type="Proteomes" id="UP000576152"/>
    </source>
</evidence>
<accession>A0ABR6HTG6</accession>
<feature type="signal peptide" evidence="1">
    <location>
        <begin position="1"/>
        <end position="22"/>
    </location>
</feature>
<comment type="caution">
    <text evidence="2">The sequence shown here is derived from an EMBL/GenBank/DDBJ whole genome shotgun (WGS) entry which is preliminary data.</text>
</comment>
<keyword evidence="3" id="KW-1185">Reference proteome</keyword>
<organism evidence="2 3">
    <name type="scientific">Limimaricola variabilis</name>
    <dbReference type="NCBI Taxonomy" id="1492771"/>
    <lineage>
        <taxon>Bacteria</taxon>
        <taxon>Pseudomonadati</taxon>
        <taxon>Pseudomonadota</taxon>
        <taxon>Alphaproteobacteria</taxon>
        <taxon>Rhodobacterales</taxon>
        <taxon>Paracoccaceae</taxon>
        <taxon>Limimaricola</taxon>
    </lineage>
</organism>
<sequence length="178" mass="19153">MFRAIFGTAVAILFGFTSSAKAQSPLTEFFGVDFTSPYSADKIKIDTMSVNGRSLSLFQIDMESQGKSYLVETDAGEICEFVTVTGLENAGPPTNPLRLLMEMRMGMEDIYGPPTESSGPVENMPNDFTWLEGGDGARLPPEVAKATLALGFANGVPVAIFLKASHRRCAHFSAFGLP</sequence>
<name>A0ABR6HTG6_9RHOB</name>
<evidence type="ECO:0000256" key="1">
    <source>
        <dbReference type="SAM" id="SignalP"/>
    </source>
</evidence>
<protein>
    <submittedName>
        <fullName evidence="2">Uncharacterized protein</fullName>
    </submittedName>
</protein>
<gene>
    <name evidence="2" type="ORF">FHS00_003451</name>
</gene>
<dbReference type="EMBL" id="JACIBX010000022">
    <property type="protein sequence ID" value="MBB3713844.1"/>
    <property type="molecule type" value="Genomic_DNA"/>
</dbReference>
<keyword evidence="1" id="KW-0732">Signal</keyword>
<proteinExistence type="predicted"/>